<dbReference type="EMBL" id="KQ947429">
    <property type="protein sequence ID" value="KUJ10239.1"/>
    <property type="molecule type" value="Genomic_DNA"/>
</dbReference>
<dbReference type="InParanoid" id="A0A132BE12"/>
<evidence type="ECO:0000313" key="2">
    <source>
        <dbReference type="Proteomes" id="UP000070700"/>
    </source>
</evidence>
<organism evidence="1 2">
    <name type="scientific">Mollisia scopiformis</name>
    <name type="common">Conifer needle endophyte fungus</name>
    <name type="synonym">Phialocephala scopiformis</name>
    <dbReference type="NCBI Taxonomy" id="149040"/>
    <lineage>
        <taxon>Eukaryota</taxon>
        <taxon>Fungi</taxon>
        <taxon>Dikarya</taxon>
        <taxon>Ascomycota</taxon>
        <taxon>Pezizomycotina</taxon>
        <taxon>Leotiomycetes</taxon>
        <taxon>Helotiales</taxon>
        <taxon>Mollisiaceae</taxon>
        <taxon>Mollisia</taxon>
    </lineage>
</organism>
<name>A0A132BE12_MOLSC</name>
<dbReference type="GeneID" id="28815955"/>
<dbReference type="Proteomes" id="UP000070700">
    <property type="component" value="Unassembled WGS sequence"/>
</dbReference>
<proteinExistence type="predicted"/>
<evidence type="ECO:0000313" key="1">
    <source>
        <dbReference type="EMBL" id="KUJ10239.1"/>
    </source>
</evidence>
<dbReference type="AlphaFoldDB" id="A0A132BE12"/>
<dbReference type="KEGG" id="psco:LY89DRAFT_254681"/>
<keyword evidence="2" id="KW-1185">Reference proteome</keyword>
<sequence length="72" mass="8120">MTQRLSGHMQHARTVIQARLLLLPGSISSSAYRFLFPCTESWPLAAFQQAVPFIKLQPRPESSLEQHTQDLG</sequence>
<gene>
    <name evidence="1" type="ORF">LY89DRAFT_254681</name>
</gene>
<reference evidence="1 2" key="1">
    <citation type="submission" date="2015-10" db="EMBL/GenBank/DDBJ databases">
        <title>Full genome of DAOMC 229536 Phialocephala scopiformis, a fungal endophyte of spruce producing the potent anti-insectan compound rugulosin.</title>
        <authorList>
            <consortium name="DOE Joint Genome Institute"/>
            <person name="Walker A.K."/>
            <person name="Frasz S.L."/>
            <person name="Seifert K.A."/>
            <person name="Miller J.D."/>
            <person name="Mondo S.J."/>
            <person name="Labutti K."/>
            <person name="Lipzen A."/>
            <person name="Dockter R."/>
            <person name="Kennedy M."/>
            <person name="Grigoriev I.V."/>
            <person name="Spatafora J.W."/>
        </authorList>
    </citation>
    <scope>NUCLEOTIDE SEQUENCE [LARGE SCALE GENOMIC DNA]</scope>
    <source>
        <strain evidence="1 2">CBS 120377</strain>
    </source>
</reference>
<protein>
    <submittedName>
        <fullName evidence="1">Uncharacterized protein</fullName>
    </submittedName>
</protein>
<dbReference type="RefSeq" id="XP_018064594.1">
    <property type="nucleotide sequence ID" value="XM_018206229.1"/>
</dbReference>
<accession>A0A132BE12</accession>